<proteinExistence type="predicted"/>
<comment type="caution">
    <text evidence="3">The sequence shown here is derived from an EMBL/GenBank/DDBJ whole genome shotgun (WGS) entry which is preliminary data.</text>
</comment>
<dbReference type="InterPro" id="IPR044151">
    <property type="entry name" value="ALDH_KGSADH"/>
</dbReference>
<dbReference type="EMBL" id="JAQGEF010000030">
    <property type="protein sequence ID" value="MDA3616451.1"/>
    <property type="molecule type" value="Genomic_DNA"/>
</dbReference>
<dbReference type="RefSeq" id="WP_407032780.1">
    <property type="nucleotide sequence ID" value="NZ_JAQGEF010000030.1"/>
</dbReference>
<evidence type="ECO:0000313" key="3">
    <source>
        <dbReference type="EMBL" id="MDA3616451.1"/>
    </source>
</evidence>
<sequence length="495" mass="53947">MKQIHFTTETELNSILDASDAAYKIFSRLNVDIRASFLEEIAAQMLLIQTAITETASQETNLPLQRIESEFIRTIHQLKSYAANCRLGLWMDVRIDTKDSEPGTTLNDLRKTYLGLGTVAVFGASNFPLAYSTAGGDTACAFAAGCAVIVKAHSAHLQTGLLVSEAIEKAVDLFGLPKGLYAQVIGKGNEIGEQLVMHPKVKAVGFTGSYSGGMALHRLAMNRKEPIPVFAEMGSVNPVYLFEGFLSKHTDLVAGWYADSITASMGQFCTNPGILVGIKSTWLDLLIEKLSAKIDKVSPQLMLHQGIADAFRTKRNALINTNGVRLMTTDIETDHSLKAIPSLASVDAKLFIENRALHEEVFGPLSLVVVCENYEEMTLVANIIEGQLTATIIADEDELSQHPAIEEAIKDKCGRLIFNGVPTGVQVSFAQNHGGPFPATTDSRFSAVGADGIKRFSRPVTYQNYPEALLPPELQNSNPLKIMRTVNNKMTRDSI</sequence>
<evidence type="ECO:0000259" key="2">
    <source>
        <dbReference type="Pfam" id="PF00171"/>
    </source>
</evidence>
<dbReference type="InterPro" id="IPR016162">
    <property type="entry name" value="Ald_DH_N"/>
</dbReference>
<gene>
    <name evidence="3" type="ORF">O3P16_16690</name>
</gene>
<keyword evidence="4" id="KW-1185">Reference proteome</keyword>
<dbReference type="Gene3D" id="3.40.605.10">
    <property type="entry name" value="Aldehyde Dehydrogenase, Chain A, domain 1"/>
    <property type="match status" value="1"/>
</dbReference>
<dbReference type="PANTHER" id="PTHR43353">
    <property type="entry name" value="SUCCINATE-SEMIALDEHYDE DEHYDROGENASE, MITOCHONDRIAL"/>
    <property type="match status" value="1"/>
</dbReference>
<dbReference type="InterPro" id="IPR016163">
    <property type="entry name" value="Ald_DH_C"/>
</dbReference>
<dbReference type="Pfam" id="PF00171">
    <property type="entry name" value="Aldedh"/>
    <property type="match status" value="1"/>
</dbReference>
<organism evidence="3 4">
    <name type="scientific">Polluticaenibacter yanchengensis</name>
    <dbReference type="NCBI Taxonomy" id="3014562"/>
    <lineage>
        <taxon>Bacteria</taxon>
        <taxon>Pseudomonadati</taxon>
        <taxon>Bacteroidota</taxon>
        <taxon>Chitinophagia</taxon>
        <taxon>Chitinophagales</taxon>
        <taxon>Chitinophagaceae</taxon>
        <taxon>Polluticaenibacter</taxon>
    </lineage>
</organism>
<reference evidence="3 4" key="1">
    <citation type="submission" date="2022-12" db="EMBL/GenBank/DDBJ databases">
        <title>Chitinophagaceae gen. sp. nov., a new member of the family Chitinophagaceae, isolated from soil in a chemical factory.</title>
        <authorList>
            <person name="Ke Z."/>
        </authorList>
    </citation>
    <scope>NUCLEOTIDE SEQUENCE [LARGE SCALE GENOMIC DNA]</scope>
    <source>
        <strain evidence="3 4">LY-5</strain>
    </source>
</reference>
<accession>A0ABT4UNN2</accession>
<evidence type="ECO:0000313" key="4">
    <source>
        <dbReference type="Proteomes" id="UP001210231"/>
    </source>
</evidence>
<feature type="domain" description="Aldehyde dehydrogenase" evidence="2">
    <location>
        <begin position="3"/>
        <end position="297"/>
    </location>
</feature>
<evidence type="ECO:0000256" key="1">
    <source>
        <dbReference type="ARBA" id="ARBA00023002"/>
    </source>
</evidence>
<keyword evidence="1" id="KW-0560">Oxidoreductase</keyword>
<dbReference type="InterPro" id="IPR050740">
    <property type="entry name" value="Aldehyde_DH_Superfamily"/>
</dbReference>
<name>A0ABT4UNN2_9BACT</name>
<dbReference type="InterPro" id="IPR015590">
    <property type="entry name" value="Aldehyde_DH_dom"/>
</dbReference>
<dbReference type="CDD" id="cd07129">
    <property type="entry name" value="ALDH_KGSADH"/>
    <property type="match status" value="1"/>
</dbReference>
<dbReference type="PANTHER" id="PTHR43353:SF3">
    <property type="entry name" value="ALDEHYDE DEHYDROGENASE-RELATED"/>
    <property type="match status" value="1"/>
</dbReference>
<dbReference type="SUPFAM" id="SSF53720">
    <property type="entry name" value="ALDH-like"/>
    <property type="match status" value="1"/>
</dbReference>
<dbReference type="Proteomes" id="UP001210231">
    <property type="component" value="Unassembled WGS sequence"/>
</dbReference>
<dbReference type="Gene3D" id="3.40.309.10">
    <property type="entry name" value="Aldehyde Dehydrogenase, Chain A, domain 2"/>
    <property type="match status" value="1"/>
</dbReference>
<dbReference type="InterPro" id="IPR016161">
    <property type="entry name" value="Ald_DH/histidinol_DH"/>
</dbReference>
<protein>
    <submittedName>
        <fullName evidence="3">Aldehyde dehydrogenase (NADP(+))</fullName>
    </submittedName>
</protein>